<feature type="binding site" evidence="5">
    <location>
        <position position="239"/>
    </location>
    <ligand>
        <name>a divalent metal cation</name>
        <dbReference type="ChEBI" id="CHEBI:60240"/>
    </ligand>
</feature>
<reference evidence="9 10" key="1">
    <citation type="submission" date="2018-11" db="EMBL/GenBank/DDBJ databases">
        <title>Whole genome sequence of Streptomyces paromomycinus NBRC 15454(T).</title>
        <authorList>
            <person name="Komaki H."/>
            <person name="Tamura T."/>
        </authorList>
    </citation>
    <scope>NUCLEOTIDE SEQUENCE [LARGE SCALE GENOMIC DNA]</scope>
    <source>
        <strain evidence="9 10">NBRC 15454</strain>
    </source>
</reference>
<organism evidence="9 10">
    <name type="scientific">Streptomyces paromomycinus</name>
    <name type="common">Streptomyces rimosus subsp. paromomycinus</name>
    <dbReference type="NCBI Taxonomy" id="92743"/>
    <lineage>
        <taxon>Bacteria</taxon>
        <taxon>Bacillati</taxon>
        <taxon>Actinomycetota</taxon>
        <taxon>Actinomycetes</taxon>
        <taxon>Kitasatosporales</taxon>
        <taxon>Streptomycetaceae</taxon>
        <taxon>Streptomyces</taxon>
    </lineage>
</organism>
<feature type="domain" description="Malic enzyme NAD-binding" evidence="7">
    <location>
        <begin position="263"/>
        <end position="528"/>
    </location>
</feature>
<dbReference type="EMBL" id="BHZD01000001">
    <property type="protein sequence ID" value="GCD45642.1"/>
    <property type="molecule type" value="Genomic_DNA"/>
</dbReference>
<dbReference type="Gene3D" id="3.40.50.720">
    <property type="entry name" value="NAD(P)-binding Rossmann-like Domain"/>
    <property type="match status" value="1"/>
</dbReference>
<protein>
    <submittedName>
        <fullName evidence="9">Putative malate oxidoreductase [NAD]</fullName>
    </submittedName>
</protein>
<dbReference type="NCBIfam" id="NF010052">
    <property type="entry name" value="PRK13529.1"/>
    <property type="match status" value="1"/>
</dbReference>
<dbReference type="Gene3D" id="3.40.50.10380">
    <property type="entry name" value="Malic enzyme, N-terminal domain"/>
    <property type="match status" value="1"/>
</dbReference>
<feature type="active site" description="Proton donor" evidence="3">
    <location>
        <position position="94"/>
    </location>
</feature>
<comment type="cofactor">
    <cofactor evidence="5">
        <name>Mg(2+)</name>
        <dbReference type="ChEBI" id="CHEBI:18420"/>
    </cofactor>
    <cofactor evidence="5">
        <name>Mn(2+)</name>
        <dbReference type="ChEBI" id="CHEBI:29035"/>
    </cofactor>
    <text evidence="5">Divalent metal cations. Prefers magnesium or manganese.</text>
</comment>
<keyword evidence="5 6" id="KW-0479">Metal-binding</keyword>
<dbReference type="GO" id="GO:0005829">
    <property type="term" value="C:cytosol"/>
    <property type="evidence" value="ECO:0007669"/>
    <property type="project" value="TreeGrafter"/>
</dbReference>
<dbReference type="SUPFAM" id="SSF53223">
    <property type="entry name" value="Aminoacid dehydrogenase-like, N-terminal domain"/>
    <property type="match status" value="1"/>
</dbReference>
<dbReference type="InterPro" id="IPR046346">
    <property type="entry name" value="Aminoacid_DH-like_N_sf"/>
</dbReference>
<dbReference type="GO" id="GO:0016616">
    <property type="term" value="F:oxidoreductase activity, acting on the CH-OH group of donors, NAD or NADP as acceptor"/>
    <property type="evidence" value="ECO:0007669"/>
    <property type="project" value="InterPro"/>
</dbReference>
<evidence type="ECO:0000256" key="3">
    <source>
        <dbReference type="PIRSR" id="PIRSR000106-1"/>
    </source>
</evidence>
<evidence type="ECO:0000256" key="6">
    <source>
        <dbReference type="RuleBase" id="RU003427"/>
    </source>
</evidence>
<dbReference type="SMART" id="SM01274">
    <property type="entry name" value="malic"/>
    <property type="match status" value="1"/>
</dbReference>
<feature type="binding site" evidence="5">
    <location>
        <position position="262"/>
    </location>
    <ligand>
        <name>a divalent metal cation</name>
        <dbReference type="ChEBI" id="CHEBI:60240"/>
    </ligand>
</feature>
<sequence length="561" mass="61364">MSRQPRLPWVMNDPLTNRGTAFTAAERDRLGLVGRLPDAVLTLDQQARRAYEQLRRQPDDLASYIHLEQLHDRNEVLYHRLLTDHLAELLPIVYDPTVGEAIKTYSHEYRRPRRVFLSIDRPQDLRRSFEELDLAPDEVDLVVVTDAEQILGIGDWGVHGIQISVGKLAVYTAAAGIDPARCLPVVLDVGTDNETLLNDPLYLGVRHSRARGERYDAFVAAYLDTVSTLYPDALLHFEDFGAGNARRFLEQYGERYRMFNDDMQGTGAITLAAVRSALDVTGVPFREQRVVVFGAGTAGVGIADQLREAMVRDGLEGAEATRRIWLVDRPGLLLDGMDGLRDYQRGYARPREEVENWRADGAGRDGVDLLTVVRNVRPTVLIGTSTVRGAFTRQIVREMAEHVERPVIFPLSNPTEKIEAMPADLLRWTGGKALTTAGIPVDPVEIDGVRHVIGQANNALVYPGLGLGVVVSRAERLTPGMLLAAADAVAGQVDGRTGGGPGAPLLPQVENLRASSAAVAVAVVRAAVGEGVARVVPDDVVQAVQDAMWQPEYGRTPSPPG</sequence>
<gene>
    <name evidence="9" type="primary">mez</name>
    <name evidence="9" type="ORF">GKJPGBOP_05379</name>
</gene>
<feature type="binding site" evidence="4">
    <location>
        <position position="457"/>
    </location>
    <ligand>
        <name>(S)-malate</name>
        <dbReference type="ChEBI" id="CHEBI:15589"/>
    </ligand>
</feature>
<evidence type="ECO:0000256" key="5">
    <source>
        <dbReference type="PIRSR" id="PIRSR000106-3"/>
    </source>
</evidence>
<feature type="active site" description="Proton acceptor" evidence="3">
    <location>
        <position position="167"/>
    </location>
</feature>
<name>A0A401W8L0_STREY</name>
<dbReference type="PANTHER" id="PTHR23406">
    <property type="entry name" value="MALIC ENZYME-RELATED"/>
    <property type="match status" value="1"/>
</dbReference>
<dbReference type="GO" id="GO:0006108">
    <property type="term" value="P:malate metabolic process"/>
    <property type="evidence" value="ECO:0007669"/>
    <property type="project" value="TreeGrafter"/>
</dbReference>
<evidence type="ECO:0000259" key="7">
    <source>
        <dbReference type="SMART" id="SM00919"/>
    </source>
</evidence>
<comment type="caution">
    <text evidence="9">The sequence shown here is derived from an EMBL/GenBank/DDBJ whole genome shotgun (WGS) entry which is preliminary data.</text>
</comment>
<dbReference type="PANTHER" id="PTHR23406:SF34">
    <property type="entry name" value="NAD-DEPENDENT MALIC ENZYME, MITOCHONDRIAL"/>
    <property type="match status" value="1"/>
</dbReference>
<feature type="domain" description="Malic enzyme N-terminal" evidence="8">
    <location>
        <begin position="71"/>
        <end position="253"/>
    </location>
</feature>
<evidence type="ECO:0000256" key="2">
    <source>
        <dbReference type="ARBA" id="ARBA00023027"/>
    </source>
</evidence>
<dbReference type="Pfam" id="PF03949">
    <property type="entry name" value="Malic_M"/>
    <property type="match status" value="1"/>
</dbReference>
<dbReference type="InterPro" id="IPR036291">
    <property type="entry name" value="NAD(P)-bd_dom_sf"/>
</dbReference>
<evidence type="ECO:0000313" key="9">
    <source>
        <dbReference type="EMBL" id="GCD45642.1"/>
    </source>
</evidence>
<dbReference type="Proteomes" id="UP000286746">
    <property type="component" value="Unassembled WGS sequence"/>
</dbReference>
<accession>A0A401W8L0</accession>
<dbReference type="InterPro" id="IPR037062">
    <property type="entry name" value="Malic_N_dom_sf"/>
</dbReference>
<evidence type="ECO:0000256" key="1">
    <source>
        <dbReference type="ARBA" id="ARBA00008785"/>
    </source>
</evidence>
<dbReference type="InterPro" id="IPR012302">
    <property type="entry name" value="Malic_NAD-bd"/>
</dbReference>
<keyword evidence="2" id="KW-0520">NAD</keyword>
<evidence type="ECO:0000259" key="8">
    <source>
        <dbReference type="SMART" id="SM01274"/>
    </source>
</evidence>
<feature type="binding site" evidence="5">
    <location>
        <position position="238"/>
    </location>
    <ligand>
        <name>a divalent metal cation</name>
        <dbReference type="ChEBI" id="CHEBI:60240"/>
    </ligand>
</feature>
<evidence type="ECO:0000313" key="10">
    <source>
        <dbReference type="Proteomes" id="UP000286746"/>
    </source>
</evidence>
<dbReference type="GO" id="GO:0004470">
    <property type="term" value="F:malic enzyme activity"/>
    <property type="evidence" value="ECO:0007669"/>
    <property type="project" value="InterPro"/>
</dbReference>
<dbReference type="SMART" id="SM00919">
    <property type="entry name" value="Malic_M"/>
    <property type="match status" value="1"/>
</dbReference>
<feature type="binding site" evidence="4">
    <location>
        <position position="413"/>
    </location>
    <ligand>
        <name>(S)-malate</name>
        <dbReference type="ChEBI" id="CHEBI:15589"/>
    </ligand>
</feature>
<dbReference type="Pfam" id="PF00390">
    <property type="entry name" value="malic"/>
    <property type="match status" value="1"/>
</dbReference>
<dbReference type="RefSeq" id="WP_125056162.1">
    <property type="nucleotide sequence ID" value="NZ_BHZD01000001.1"/>
</dbReference>
<comment type="similarity">
    <text evidence="1 6">Belongs to the malic enzymes family.</text>
</comment>
<proteinExistence type="inferred from homology"/>
<dbReference type="InterPro" id="IPR001891">
    <property type="entry name" value="Malic_OxRdtase"/>
</dbReference>
<dbReference type="SUPFAM" id="SSF51735">
    <property type="entry name" value="NAD(P)-binding Rossmann-fold domains"/>
    <property type="match status" value="1"/>
</dbReference>
<dbReference type="PIRSF" id="PIRSF000106">
    <property type="entry name" value="ME"/>
    <property type="match status" value="1"/>
</dbReference>
<dbReference type="GO" id="GO:0051287">
    <property type="term" value="F:NAD binding"/>
    <property type="evidence" value="ECO:0007669"/>
    <property type="project" value="InterPro"/>
</dbReference>
<dbReference type="AlphaFoldDB" id="A0A401W8L0"/>
<keyword evidence="10" id="KW-1185">Reference proteome</keyword>
<dbReference type="InterPro" id="IPR012301">
    <property type="entry name" value="Malic_N_dom"/>
</dbReference>
<evidence type="ECO:0000256" key="4">
    <source>
        <dbReference type="PIRSR" id="PIRSR000106-2"/>
    </source>
</evidence>
<dbReference type="PRINTS" id="PR00072">
    <property type="entry name" value="MALOXRDTASE"/>
</dbReference>
<dbReference type="GO" id="GO:0046872">
    <property type="term" value="F:metal ion binding"/>
    <property type="evidence" value="ECO:0007669"/>
    <property type="project" value="UniProtKB-KW"/>
</dbReference>